<keyword evidence="3" id="KW-1133">Transmembrane helix</keyword>
<keyword evidence="1" id="KW-0175">Coiled coil</keyword>
<keyword evidence="6" id="KW-1185">Reference proteome</keyword>
<dbReference type="GO" id="GO:0007031">
    <property type="term" value="P:peroxisome organization"/>
    <property type="evidence" value="ECO:0007669"/>
    <property type="project" value="TreeGrafter"/>
</dbReference>
<sequence length="573" mass="67123">MLSVHLNSLHLKKPLSADCKVQVILANHNQNSVRSEIVEYSKKDNIALFSENLFLKDIRKQLNSEDLAYYIIELYEKYPQDKIIASKTFTPNDILGKNKVSLKTIDGNELTLHLKFELFNQDNKTINAFNKQNSMTNQLDDLSIGAQDSYFGSPLNQRSIEQIVNNQNESKSSQNSKRLSPPLNAQNASSKENEGGEQFFNAIANQIKNGFLSLCEKNPETDLDYLDINEYTIRFVSKLGPVVAISNYLREVYKWTNIFQTMMFGISTSLIIFYPKAIILFSLLYTYIFTKRVIQIMFQLGIKKPEKVNIIDKNVNKMKNLKRNMIFLQEQMRFYSQVYDQVCEFLYSDDKTQVVKNIQLFRNYSIFLVMGMIFIPFDVILFSSFWFSLISQNFYGKIISKEILTLIHKLAVRVNHFLDNEIIIKYLPKSVVDALPIPEKNSGLQKIVKKFIIQENQRWWLGKGWADILIPGDIPKWSDIQGLRELKKEDFKLPDKNWQWENEGQWQVQLSEDTDLEGWQYGKSFSDTTFINQQKSLYYIRKRVWYKTCSCLVSYYYGEENEQDTDDTYILQK</sequence>
<dbReference type="EMBL" id="GG662637">
    <property type="protein sequence ID" value="EAR99679.3"/>
    <property type="molecule type" value="Genomic_DNA"/>
</dbReference>
<dbReference type="SMART" id="SM00693">
    <property type="entry name" value="DysFN"/>
    <property type="match status" value="1"/>
</dbReference>
<evidence type="ECO:0000313" key="5">
    <source>
        <dbReference type="EMBL" id="EAR99679.3"/>
    </source>
</evidence>
<feature type="transmembrane region" description="Helical" evidence="3">
    <location>
        <begin position="366"/>
        <end position="387"/>
    </location>
</feature>
<feature type="domain" description="Peroxin/Ferlin" evidence="4">
    <location>
        <begin position="446"/>
        <end position="509"/>
    </location>
</feature>
<reference evidence="6" key="1">
    <citation type="journal article" date="2006" name="PLoS Biol.">
        <title>Macronuclear genome sequence of the ciliate Tetrahymena thermophila, a model eukaryote.</title>
        <authorList>
            <person name="Eisen J.A."/>
            <person name="Coyne R.S."/>
            <person name="Wu M."/>
            <person name="Wu D."/>
            <person name="Thiagarajan M."/>
            <person name="Wortman J.R."/>
            <person name="Badger J.H."/>
            <person name="Ren Q."/>
            <person name="Amedeo P."/>
            <person name="Jones K.M."/>
            <person name="Tallon L.J."/>
            <person name="Delcher A.L."/>
            <person name="Salzberg S.L."/>
            <person name="Silva J.C."/>
            <person name="Haas B.J."/>
            <person name="Majoros W.H."/>
            <person name="Farzad M."/>
            <person name="Carlton J.M."/>
            <person name="Smith R.K. Jr."/>
            <person name="Garg J."/>
            <person name="Pearlman R.E."/>
            <person name="Karrer K.M."/>
            <person name="Sun L."/>
            <person name="Manning G."/>
            <person name="Elde N.C."/>
            <person name="Turkewitz A.P."/>
            <person name="Asai D.J."/>
            <person name="Wilkes D.E."/>
            <person name="Wang Y."/>
            <person name="Cai H."/>
            <person name="Collins K."/>
            <person name="Stewart B.A."/>
            <person name="Lee S.R."/>
            <person name="Wilamowska K."/>
            <person name="Weinberg Z."/>
            <person name="Ruzzo W.L."/>
            <person name="Wloga D."/>
            <person name="Gaertig J."/>
            <person name="Frankel J."/>
            <person name="Tsao C.-C."/>
            <person name="Gorovsky M.A."/>
            <person name="Keeling P.J."/>
            <person name="Waller R.F."/>
            <person name="Patron N.J."/>
            <person name="Cherry J.M."/>
            <person name="Stover N.A."/>
            <person name="Krieger C.J."/>
            <person name="del Toro C."/>
            <person name="Ryder H.F."/>
            <person name="Williamson S.C."/>
            <person name="Barbeau R.A."/>
            <person name="Hamilton E.P."/>
            <person name="Orias E."/>
        </authorList>
    </citation>
    <scope>NUCLEOTIDE SEQUENCE [LARGE SCALE GENOMIC DNA]</scope>
    <source>
        <strain evidence="6">SB210</strain>
    </source>
</reference>
<feature type="transmembrane region" description="Helical" evidence="3">
    <location>
        <begin position="262"/>
        <end position="288"/>
    </location>
</feature>
<feature type="region of interest" description="Disordered" evidence="2">
    <location>
        <begin position="167"/>
        <end position="191"/>
    </location>
</feature>
<accession>I7M2B3</accession>
<dbReference type="RefSeq" id="XP_001019924.3">
    <property type="nucleotide sequence ID" value="XM_001019924.3"/>
</dbReference>
<evidence type="ECO:0000256" key="3">
    <source>
        <dbReference type="SAM" id="Phobius"/>
    </source>
</evidence>
<keyword evidence="3" id="KW-0472">Membrane</keyword>
<organism evidence="5 6">
    <name type="scientific">Tetrahymena thermophila (strain SB210)</name>
    <dbReference type="NCBI Taxonomy" id="312017"/>
    <lineage>
        <taxon>Eukaryota</taxon>
        <taxon>Sar</taxon>
        <taxon>Alveolata</taxon>
        <taxon>Ciliophora</taxon>
        <taxon>Intramacronucleata</taxon>
        <taxon>Oligohymenophorea</taxon>
        <taxon>Hymenostomatida</taxon>
        <taxon>Tetrahymenina</taxon>
        <taxon>Tetrahymenidae</taxon>
        <taxon>Tetrahymena</taxon>
    </lineage>
</organism>
<dbReference type="InterPro" id="IPR006614">
    <property type="entry name" value="Peroxin/Ferlin"/>
</dbReference>
<evidence type="ECO:0000256" key="2">
    <source>
        <dbReference type="SAM" id="MobiDB-lite"/>
    </source>
</evidence>
<protein>
    <submittedName>
        <fullName evidence="5">Transmembrane protein, putative</fullName>
    </submittedName>
</protein>
<dbReference type="KEGG" id="tet:TTHERM_00590160"/>
<dbReference type="InterPro" id="IPR052646">
    <property type="entry name" value="Peroxisomal_PEX28-32"/>
</dbReference>
<dbReference type="InParanoid" id="I7M2B3"/>
<gene>
    <name evidence="5" type="ORF">TTHERM_00590160</name>
</gene>
<keyword evidence="3 5" id="KW-0812">Transmembrane</keyword>
<evidence type="ECO:0000256" key="1">
    <source>
        <dbReference type="SAM" id="Coils"/>
    </source>
</evidence>
<dbReference type="OrthoDB" id="313454at2759"/>
<dbReference type="eggNOG" id="ENOG502RW02">
    <property type="taxonomic scope" value="Eukaryota"/>
</dbReference>
<dbReference type="GeneID" id="7831826"/>
<feature type="coiled-coil region" evidence="1">
    <location>
        <begin position="311"/>
        <end position="338"/>
    </location>
</feature>
<dbReference type="GO" id="GO:0005778">
    <property type="term" value="C:peroxisomal membrane"/>
    <property type="evidence" value="ECO:0007669"/>
    <property type="project" value="TreeGrafter"/>
</dbReference>
<dbReference type="AlphaFoldDB" id="I7M2B3"/>
<feature type="compositionally biased region" description="Low complexity" evidence="2">
    <location>
        <begin position="167"/>
        <end position="177"/>
    </location>
</feature>
<evidence type="ECO:0000259" key="4">
    <source>
        <dbReference type="SMART" id="SM00693"/>
    </source>
</evidence>
<dbReference type="PANTHER" id="PTHR31679">
    <property type="entry name" value="PEROXISOMAL MEMBRANE PROTEIN PEX30-RELATED"/>
    <property type="match status" value="1"/>
</dbReference>
<proteinExistence type="predicted"/>
<evidence type="ECO:0000313" key="6">
    <source>
        <dbReference type="Proteomes" id="UP000009168"/>
    </source>
</evidence>
<name>I7M2B3_TETTS</name>
<dbReference type="PANTHER" id="PTHR31679:SF2">
    <property type="entry name" value="PEROXISOMAL MEMBRANE PROTEIN PEX30-RELATED"/>
    <property type="match status" value="1"/>
</dbReference>
<dbReference type="Proteomes" id="UP000009168">
    <property type="component" value="Unassembled WGS sequence"/>
</dbReference>